<feature type="region of interest" description="Disordered" evidence="1">
    <location>
        <begin position="36"/>
        <end position="64"/>
    </location>
</feature>
<keyword evidence="3" id="KW-1185">Reference proteome</keyword>
<dbReference type="AlphaFoldDB" id="A0A0E0IFI7"/>
<evidence type="ECO:0000256" key="1">
    <source>
        <dbReference type="SAM" id="MobiDB-lite"/>
    </source>
</evidence>
<name>A0A0E0IFI7_ORYNI</name>
<organism evidence="2">
    <name type="scientific">Oryza nivara</name>
    <name type="common">Indian wild rice</name>
    <name type="synonym">Oryza sativa f. spontanea</name>
    <dbReference type="NCBI Taxonomy" id="4536"/>
    <lineage>
        <taxon>Eukaryota</taxon>
        <taxon>Viridiplantae</taxon>
        <taxon>Streptophyta</taxon>
        <taxon>Embryophyta</taxon>
        <taxon>Tracheophyta</taxon>
        <taxon>Spermatophyta</taxon>
        <taxon>Magnoliopsida</taxon>
        <taxon>Liliopsida</taxon>
        <taxon>Poales</taxon>
        <taxon>Poaceae</taxon>
        <taxon>BOP clade</taxon>
        <taxon>Oryzoideae</taxon>
        <taxon>Oryzeae</taxon>
        <taxon>Oryzinae</taxon>
        <taxon>Oryza</taxon>
    </lineage>
</organism>
<reference evidence="2" key="2">
    <citation type="submission" date="2018-04" db="EMBL/GenBank/DDBJ databases">
        <title>OnivRS2 (Oryza nivara Reference Sequence Version 2).</title>
        <authorList>
            <person name="Zhang J."/>
            <person name="Kudrna D."/>
            <person name="Lee S."/>
            <person name="Talag J."/>
            <person name="Rajasekar S."/>
            <person name="Welchert J."/>
            <person name="Hsing Y.-I."/>
            <person name="Wing R.A."/>
        </authorList>
    </citation>
    <scope>NUCLEOTIDE SEQUENCE [LARGE SCALE GENOMIC DNA]</scope>
    <source>
        <strain evidence="2">SL10</strain>
    </source>
</reference>
<proteinExistence type="predicted"/>
<dbReference type="Gramene" id="ONIVA08G25980.1">
    <property type="protein sequence ID" value="ONIVA08G25980.1"/>
    <property type="gene ID" value="ONIVA08G25980"/>
</dbReference>
<feature type="compositionally biased region" description="Low complexity" evidence="1">
    <location>
        <begin position="40"/>
        <end position="58"/>
    </location>
</feature>
<evidence type="ECO:0000313" key="2">
    <source>
        <dbReference type="EnsemblPlants" id="ONIVA08G25980.1"/>
    </source>
</evidence>
<protein>
    <submittedName>
        <fullName evidence="2">Uncharacterized protein</fullName>
    </submittedName>
</protein>
<accession>A0A0E0IFI7</accession>
<evidence type="ECO:0000313" key="3">
    <source>
        <dbReference type="Proteomes" id="UP000006591"/>
    </source>
</evidence>
<reference evidence="2" key="1">
    <citation type="submission" date="2015-04" db="UniProtKB">
        <authorList>
            <consortium name="EnsemblPlants"/>
        </authorList>
    </citation>
    <scope>IDENTIFICATION</scope>
    <source>
        <strain evidence="2">SL10</strain>
    </source>
</reference>
<dbReference type="Proteomes" id="UP000006591">
    <property type="component" value="Chromosome 8"/>
</dbReference>
<dbReference type="EnsemblPlants" id="ONIVA08G25980.1">
    <property type="protein sequence ID" value="ONIVA08G25980.1"/>
    <property type="gene ID" value="ONIVA08G25980"/>
</dbReference>
<sequence>MSLVVAVAGETMPRPGIGSFCSILFFPNQNTPDVGPSVMLSPTSPSSLPRPLLSRTPSARGRGGQWPVAAAGVAGRWASSRLAAAAAAAAAAACPSQAAMCNCASPCGRRSRGSWGLLRRTGDDARSPWPWRMQMRGTRCLAGEGEACSLAALEPVLEEIRPSSDFCKASPFQNLSDQMRFSSLAQHVPVHKETEHHLPDQKMFCLPQCQEKCLDLSVQKAFQKKFVERPGGKTMPGSEDQTHAPHDGAIVQWKPSPEHPFPAGKDTHAVHMHASTLDTSGRIMDFSWYNFTTGAPAPVLSPAMTARAQW</sequence>